<evidence type="ECO:0000256" key="1">
    <source>
        <dbReference type="SAM" id="MobiDB-lite"/>
    </source>
</evidence>
<comment type="caution">
    <text evidence="2">The sequence shown here is derived from an EMBL/GenBank/DDBJ whole genome shotgun (WGS) entry which is preliminary data.</text>
</comment>
<feature type="region of interest" description="Disordered" evidence="1">
    <location>
        <begin position="55"/>
        <end position="81"/>
    </location>
</feature>
<dbReference type="EMBL" id="JACAZH010000010">
    <property type="protein sequence ID" value="KAF7357648.1"/>
    <property type="molecule type" value="Genomic_DNA"/>
</dbReference>
<proteinExistence type="predicted"/>
<name>A0A8H6YAW8_9AGAR</name>
<dbReference type="Proteomes" id="UP000623467">
    <property type="component" value="Unassembled WGS sequence"/>
</dbReference>
<protein>
    <submittedName>
        <fullName evidence="2">Uncharacterized protein</fullName>
    </submittedName>
</protein>
<keyword evidence="3" id="KW-1185">Reference proteome</keyword>
<reference evidence="2" key="1">
    <citation type="submission" date="2020-05" db="EMBL/GenBank/DDBJ databases">
        <title>Mycena genomes resolve the evolution of fungal bioluminescence.</title>
        <authorList>
            <person name="Tsai I.J."/>
        </authorList>
    </citation>
    <scope>NUCLEOTIDE SEQUENCE</scope>
    <source>
        <strain evidence="2">160909Yilan</strain>
    </source>
</reference>
<organism evidence="2 3">
    <name type="scientific">Mycena sanguinolenta</name>
    <dbReference type="NCBI Taxonomy" id="230812"/>
    <lineage>
        <taxon>Eukaryota</taxon>
        <taxon>Fungi</taxon>
        <taxon>Dikarya</taxon>
        <taxon>Basidiomycota</taxon>
        <taxon>Agaricomycotina</taxon>
        <taxon>Agaricomycetes</taxon>
        <taxon>Agaricomycetidae</taxon>
        <taxon>Agaricales</taxon>
        <taxon>Marasmiineae</taxon>
        <taxon>Mycenaceae</taxon>
        <taxon>Mycena</taxon>
    </lineage>
</organism>
<sequence>MGFAQFRSLWTWPSTPLPPILLVTARHYTRLVLLDNSRSIIVLEILSFTLSDERQRRRGFESGTRTSTPLDAATGPPQLAR</sequence>
<accession>A0A8H6YAW8</accession>
<gene>
    <name evidence="2" type="ORF">MSAN_01361400</name>
</gene>
<evidence type="ECO:0000313" key="3">
    <source>
        <dbReference type="Proteomes" id="UP000623467"/>
    </source>
</evidence>
<evidence type="ECO:0000313" key="2">
    <source>
        <dbReference type="EMBL" id="KAF7357648.1"/>
    </source>
</evidence>
<dbReference type="AlphaFoldDB" id="A0A8H6YAW8"/>